<evidence type="ECO:0000256" key="2">
    <source>
        <dbReference type="SAM" id="Phobius"/>
    </source>
</evidence>
<feature type="region of interest" description="Disordered" evidence="1">
    <location>
        <begin position="88"/>
        <end position="108"/>
    </location>
</feature>
<accession>A0A6C0FIG9</accession>
<evidence type="ECO:0000313" key="3">
    <source>
        <dbReference type="EMBL" id="QHT38595.1"/>
    </source>
</evidence>
<name>A0A6C0FIG9_9ZZZZ</name>
<protein>
    <submittedName>
        <fullName evidence="3">Uncharacterized protein</fullName>
    </submittedName>
</protein>
<sequence>MLGNVQDILQPDLGRKYCDYFYYLMVIYLIIGTLSVADFALSGIQNIKNFSGFLKSNLPNKLLQLAAIAVHFFVLRLLYSMCSNSLPASEGFTEGNEEKEDETINSGL</sequence>
<proteinExistence type="predicted"/>
<evidence type="ECO:0000256" key="1">
    <source>
        <dbReference type="SAM" id="MobiDB-lite"/>
    </source>
</evidence>
<reference evidence="3" key="1">
    <citation type="journal article" date="2020" name="Nature">
        <title>Giant virus diversity and host interactions through global metagenomics.</title>
        <authorList>
            <person name="Schulz F."/>
            <person name="Roux S."/>
            <person name="Paez-Espino D."/>
            <person name="Jungbluth S."/>
            <person name="Walsh D.A."/>
            <person name="Denef V.J."/>
            <person name="McMahon K.D."/>
            <person name="Konstantinidis K.T."/>
            <person name="Eloe-Fadrosh E.A."/>
            <person name="Kyrpides N.C."/>
            <person name="Woyke T."/>
        </authorList>
    </citation>
    <scope>NUCLEOTIDE SEQUENCE</scope>
    <source>
        <strain evidence="3">GVMAG-S-ERX556106-38</strain>
    </source>
</reference>
<keyword evidence="2" id="KW-0812">Transmembrane</keyword>
<keyword evidence="2" id="KW-0472">Membrane</keyword>
<feature type="transmembrane region" description="Helical" evidence="2">
    <location>
        <begin position="20"/>
        <end position="41"/>
    </location>
</feature>
<keyword evidence="2" id="KW-1133">Transmembrane helix</keyword>
<feature type="compositionally biased region" description="Acidic residues" evidence="1">
    <location>
        <begin position="95"/>
        <end position="108"/>
    </location>
</feature>
<organism evidence="3">
    <name type="scientific">viral metagenome</name>
    <dbReference type="NCBI Taxonomy" id="1070528"/>
    <lineage>
        <taxon>unclassified sequences</taxon>
        <taxon>metagenomes</taxon>
        <taxon>organismal metagenomes</taxon>
    </lineage>
</organism>
<dbReference type="EMBL" id="MN738832">
    <property type="protein sequence ID" value="QHT38595.1"/>
    <property type="molecule type" value="Genomic_DNA"/>
</dbReference>
<feature type="transmembrane region" description="Helical" evidence="2">
    <location>
        <begin position="62"/>
        <end position="79"/>
    </location>
</feature>
<dbReference type="AlphaFoldDB" id="A0A6C0FIG9"/>